<comment type="caution">
    <text evidence="3">The sequence shown here is derived from an EMBL/GenBank/DDBJ whole genome shotgun (WGS) entry which is preliminary data.</text>
</comment>
<keyword evidence="1" id="KW-0472">Membrane</keyword>
<sequence length="155" mass="18107">MLSRLLSGQSLLDLAWLLFLLFMLRHFWRDRTALAQARSWLITKGRITTFEWTRAGPRLWPRIQYTYQVFDQDFQGEYLFLDTAHNNPNSKYARRVAYKAAVAYEKDAEIDVFYNPNDPNQAALDITLPRKLNLIVALLIALVILHLVVVISRLL</sequence>
<dbReference type="STRING" id="1212489.Ldro_2732"/>
<evidence type="ECO:0000313" key="3">
    <source>
        <dbReference type="EMBL" id="KTC84568.1"/>
    </source>
</evidence>
<reference evidence="3 4" key="1">
    <citation type="submission" date="2015-11" db="EMBL/GenBank/DDBJ databases">
        <title>Genomic analysis of 38 Legionella species identifies large and diverse effector repertoires.</title>
        <authorList>
            <person name="Burstein D."/>
            <person name="Amaro F."/>
            <person name="Zusman T."/>
            <person name="Lifshitz Z."/>
            <person name="Cohen O."/>
            <person name="Gilbert J.A."/>
            <person name="Pupko T."/>
            <person name="Shuman H.A."/>
            <person name="Segal G."/>
        </authorList>
    </citation>
    <scope>NUCLEOTIDE SEQUENCE [LARGE SCALE GENOMIC DNA]</scope>
    <source>
        <strain evidence="3 4">ATCC 700990</strain>
    </source>
</reference>
<evidence type="ECO:0000256" key="1">
    <source>
        <dbReference type="SAM" id="Phobius"/>
    </source>
</evidence>
<dbReference type="PATRIC" id="fig|1212489.4.peg.2881"/>
<proteinExistence type="predicted"/>
<dbReference type="Proteomes" id="UP000054736">
    <property type="component" value="Unassembled WGS sequence"/>
</dbReference>
<evidence type="ECO:0000259" key="2">
    <source>
        <dbReference type="Pfam" id="PF12158"/>
    </source>
</evidence>
<accession>A0A0W0SMJ4</accession>
<feature type="domain" description="DUF3592" evidence="2">
    <location>
        <begin position="45"/>
        <end position="125"/>
    </location>
</feature>
<keyword evidence="4" id="KW-1185">Reference proteome</keyword>
<evidence type="ECO:0000313" key="4">
    <source>
        <dbReference type="Proteomes" id="UP000054736"/>
    </source>
</evidence>
<dbReference type="InterPro" id="IPR021994">
    <property type="entry name" value="DUF3592"/>
</dbReference>
<feature type="transmembrane region" description="Helical" evidence="1">
    <location>
        <begin position="134"/>
        <end position="154"/>
    </location>
</feature>
<name>A0A0W0SMJ4_9GAMM</name>
<protein>
    <recommendedName>
        <fullName evidence="2">DUF3592 domain-containing protein</fullName>
    </recommendedName>
</protein>
<keyword evidence="1" id="KW-1133">Transmembrane helix</keyword>
<organism evidence="3 4">
    <name type="scientific">Legionella drozanskii LLAP-1</name>
    <dbReference type="NCBI Taxonomy" id="1212489"/>
    <lineage>
        <taxon>Bacteria</taxon>
        <taxon>Pseudomonadati</taxon>
        <taxon>Pseudomonadota</taxon>
        <taxon>Gammaproteobacteria</taxon>
        <taxon>Legionellales</taxon>
        <taxon>Legionellaceae</taxon>
        <taxon>Legionella</taxon>
    </lineage>
</organism>
<dbReference type="Pfam" id="PF12158">
    <property type="entry name" value="DUF3592"/>
    <property type="match status" value="1"/>
</dbReference>
<dbReference type="AlphaFoldDB" id="A0A0W0SMJ4"/>
<keyword evidence="1" id="KW-0812">Transmembrane</keyword>
<feature type="transmembrane region" description="Helical" evidence="1">
    <location>
        <begin position="6"/>
        <end position="24"/>
    </location>
</feature>
<gene>
    <name evidence="3" type="ORF">Ldro_2732</name>
</gene>
<dbReference type="EMBL" id="LNXY01000031">
    <property type="protein sequence ID" value="KTC84568.1"/>
    <property type="molecule type" value="Genomic_DNA"/>
</dbReference>